<feature type="non-terminal residue" evidence="1">
    <location>
        <position position="70"/>
    </location>
</feature>
<dbReference type="Proteomes" id="UP000276133">
    <property type="component" value="Unassembled WGS sequence"/>
</dbReference>
<gene>
    <name evidence="1" type="ORF">BpHYR1_023658</name>
</gene>
<organism evidence="1 2">
    <name type="scientific">Brachionus plicatilis</name>
    <name type="common">Marine rotifer</name>
    <name type="synonym">Brachionus muelleri</name>
    <dbReference type="NCBI Taxonomy" id="10195"/>
    <lineage>
        <taxon>Eukaryota</taxon>
        <taxon>Metazoa</taxon>
        <taxon>Spiralia</taxon>
        <taxon>Gnathifera</taxon>
        <taxon>Rotifera</taxon>
        <taxon>Eurotatoria</taxon>
        <taxon>Monogononta</taxon>
        <taxon>Pseudotrocha</taxon>
        <taxon>Ploima</taxon>
        <taxon>Brachionidae</taxon>
        <taxon>Brachionus</taxon>
    </lineage>
</organism>
<sequence length="70" mass="8313">MEDNFDKEGLESVKNLARRIEAYALHLELERKNDALKLNKLKEDLYNCEKGYNKLKSQNDEITYLVIYDC</sequence>
<dbReference type="OrthoDB" id="10154975at2759"/>
<comment type="caution">
    <text evidence="1">The sequence shown here is derived from an EMBL/GenBank/DDBJ whole genome shotgun (WGS) entry which is preliminary data.</text>
</comment>
<protein>
    <submittedName>
        <fullName evidence="1">Uncharacterized protein</fullName>
    </submittedName>
</protein>
<dbReference type="AlphaFoldDB" id="A0A3M7ST43"/>
<accession>A0A3M7ST43</accession>
<evidence type="ECO:0000313" key="1">
    <source>
        <dbReference type="EMBL" id="RNA39031.1"/>
    </source>
</evidence>
<name>A0A3M7ST43_BRAPC</name>
<reference evidence="1 2" key="1">
    <citation type="journal article" date="2018" name="Sci. Rep.">
        <title>Genomic signatures of local adaptation to the degree of environmental predictability in rotifers.</title>
        <authorList>
            <person name="Franch-Gras L."/>
            <person name="Hahn C."/>
            <person name="Garcia-Roger E.M."/>
            <person name="Carmona M.J."/>
            <person name="Serra M."/>
            <person name="Gomez A."/>
        </authorList>
    </citation>
    <scope>NUCLEOTIDE SEQUENCE [LARGE SCALE GENOMIC DNA]</scope>
    <source>
        <strain evidence="1">HYR1</strain>
    </source>
</reference>
<evidence type="ECO:0000313" key="2">
    <source>
        <dbReference type="Proteomes" id="UP000276133"/>
    </source>
</evidence>
<dbReference type="EMBL" id="REGN01000795">
    <property type="protein sequence ID" value="RNA39031.1"/>
    <property type="molecule type" value="Genomic_DNA"/>
</dbReference>
<keyword evidence="2" id="KW-1185">Reference proteome</keyword>
<proteinExistence type="predicted"/>